<reference evidence="2" key="1">
    <citation type="journal article" date="2006" name="PLoS Biol.">
        <title>Macronuclear genome sequence of the ciliate Tetrahymena thermophila, a model eukaryote.</title>
        <authorList>
            <person name="Eisen J.A."/>
            <person name="Coyne R.S."/>
            <person name="Wu M."/>
            <person name="Wu D."/>
            <person name="Thiagarajan M."/>
            <person name="Wortman J.R."/>
            <person name="Badger J.H."/>
            <person name="Ren Q."/>
            <person name="Amedeo P."/>
            <person name="Jones K.M."/>
            <person name="Tallon L.J."/>
            <person name="Delcher A.L."/>
            <person name="Salzberg S.L."/>
            <person name="Silva J.C."/>
            <person name="Haas B.J."/>
            <person name="Majoros W.H."/>
            <person name="Farzad M."/>
            <person name="Carlton J.M."/>
            <person name="Smith R.K. Jr."/>
            <person name="Garg J."/>
            <person name="Pearlman R.E."/>
            <person name="Karrer K.M."/>
            <person name="Sun L."/>
            <person name="Manning G."/>
            <person name="Elde N.C."/>
            <person name="Turkewitz A.P."/>
            <person name="Asai D.J."/>
            <person name="Wilkes D.E."/>
            <person name="Wang Y."/>
            <person name="Cai H."/>
            <person name="Collins K."/>
            <person name="Stewart B.A."/>
            <person name="Lee S.R."/>
            <person name="Wilamowska K."/>
            <person name="Weinberg Z."/>
            <person name="Ruzzo W.L."/>
            <person name="Wloga D."/>
            <person name="Gaertig J."/>
            <person name="Frankel J."/>
            <person name="Tsao C.-C."/>
            <person name="Gorovsky M.A."/>
            <person name="Keeling P.J."/>
            <person name="Waller R.F."/>
            <person name="Patron N.J."/>
            <person name="Cherry J.M."/>
            <person name="Stover N.A."/>
            <person name="Krieger C.J."/>
            <person name="del Toro C."/>
            <person name="Ryder H.F."/>
            <person name="Williamson S.C."/>
            <person name="Barbeau R.A."/>
            <person name="Hamilton E.P."/>
            <person name="Orias E."/>
        </authorList>
    </citation>
    <scope>NUCLEOTIDE SEQUENCE [LARGE SCALE GENOMIC DNA]</scope>
    <source>
        <strain evidence="2">SB210</strain>
    </source>
</reference>
<evidence type="ECO:0000313" key="1">
    <source>
        <dbReference type="EMBL" id="EWS73356.1"/>
    </source>
</evidence>
<dbReference type="InParanoid" id="W7XGP7"/>
<evidence type="ECO:0000313" key="2">
    <source>
        <dbReference type="Proteomes" id="UP000009168"/>
    </source>
</evidence>
<dbReference type="AlphaFoldDB" id="W7XGP7"/>
<accession>W7XGP7</accession>
<gene>
    <name evidence="1" type="ORF">TTHERM_000799209</name>
</gene>
<dbReference type="RefSeq" id="XP_012654128.1">
    <property type="nucleotide sequence ID" value="XM_012798674.1"/>
</dbReference>
<name>W7XGP7_TETTS</name>
<dbReference type="EMBL" id="GG662628">
    <property type="protein sequence ID" value="EWS73356.1"/>
    <property type="molecule type" value="Genomic_DNA"/>
</dbReference>
<dbReference type="GeneID" id="24440732"/>
<dbReference type="KEGG" id="tet:TTHERM_000799209"/>
<keyword evidence="2" id="KW-1185">Reference proteome</keyword>
<proteinExistence type="predicted"/>
<protein>
    <submittedName>
        <fullName evidence="1">Uncharacterized protein</fullName>
    </submittedName>
</protein>
<dbReference type="Proteomes" id="UP000009168">
    <property type="component" value="Unassembled WGS sequence"/>
</dbReference>
<sequence>MILVCLFEQRNKIYINITLKLSKTLKIKKLCVKLRQKYLKYTQILIYHKLQERQRICTLLINIDKINNLQLFEIYIRNIWAKIQQKQKERNINKIENSRIYFSSYQRKKNGGMINF</sequence>
<organism evidence="1 2">
    <name type="scientific">Tetrahymena thermophila (strain SB210)</name>
    <dbReference type="NCBI Taxonomy" id="312017"/>
    <lineage>
        <taxon>Eukaryota</taxon>
        <taxon>Sar</taxon>
        <taxon>Alveolata</taxon>
        <taxon>Ciliophora</taxon>
        <taxon>Intramacronucleata</taxon>
        <taxon>Oligohymenophorea</taxon>
        <taxon>Hymenostomatida</taxon>
        <taxon>Tetrahymenina</taxon>
        <taxon>Tetrahymenidae</taxon>
        <taxon>Tetrahymena</taxon>
    </lineage>
</organism>